<evidence type="ECO:0000313" key="14">
    <source>
        <dbReference type="Proteomes" id="UP001497457"/>
    </source>
</evidence>
<evidence type="ECO:0000256" key="4">
    <source>
        <dbReference type="ARBA" id="ARBA00022679"/>
    </source>
</evidence>
<dbReference type="AlphaFoldDB" id="A0ABC8VZM8"/>
<keyword evidence="5 9" id="KW-0547">Nucleotide-binding</keyword>
<dbReference type="EMBL" id="OZ075121">
    <property type="protein sequence ID" value="CAL4899763.1"/>
    <property type="molecule type" value="Genomic_DNA"/>
</dbReference>
<sequence length="360" mass="39654">MQQTDGTTVVEDHTAAGPSGKRQRISIASTQDYDEISLLGAGGFGVVTKARHRTTGEAVAIKRHHHLLSNSGDDGDLLLREARMLDACRGVPFLVGYHGLARDRATNGELELCLLMEHVAGPSLRDYLRRRRRRRRQPPVLPEPMVRAAMWQLLTCTGAMHKRGVIHRDIKPANILVGGDRRTVKICDLGLAIRTSDPPPRARAGTLAYMAPEVLLGRTDCDARVVDAWSLGCVMAELVAGRGRPVFDGGGDEVGQLWAIYEVLDMPDGHEHDVLREMFPEEMLSREGFEVLSGLLAFDAENRLTADAALRMPWFDSVGALELPKEEEVVVVTAPAAVHKKKRLRLIVPPPLAKKPNKVF</sequence>
<reference evidence="13 14" key="2">
    <citation type="submission" date="2024-10" db="EMBL/GenBank/DDBJ databases">
        <authorList>
            <person name="Ryan C."/>
        </authorList>
    </citation>
    <scope>NUCLEOTIDE SEQUENCE [LARGE SCALE GENOMIC DNA]</scope>
</reference>
<keyword evidence="6" id="KW-0418">Kinase</keyword>
<dbReference type="GO" id="GO:0005524">
    <property type="term" value="F:ATP binding"/>
    <property type="evidence" value="ECO:0007669"/>
    <property type="project" value="UniProtKB-UniRule"/>
</dbReference>
<evidence type="ECO:0000256" key="1">
    <source>
        <dbReference type="ARBA" id="ARBA00006485"/>
    </source>
</evidence>
<dbReference type="Pfam" id="PF00069">
    <property type="entry name" value="Pkinase"/>
    <property type="match status" value="1"/>
</dbReference>
<dbReference type="InterPro" id="IPR008271">
    <property type="entry name" value="Ser/Thr_kinase_AS"/>
</dbReference>
<evidence type="ECO:0000256" key="6">
    <source>
        <dbReference type="ARBA" id="ARBA00022777"/>
    </source>
</evidence>
<dbReference type="SUPFAM" id="SSF56112">
    <property type="entry name" value="Protein kinase-like (PK-like)"/>
    <property type="match status" value="1"/>
</dbReference>
<feature type="domain" description="Protein kinase" evidence="12">
    <location>
        <begin position="33"/>
        <end position="315"/>
    </location>
</feature>
<evidence type="ECO:0000256" key="2">
    <source>
        <dbReference type="ARBA" id="ARBA00012409"/>
    </source>
</evidence>
<name>A0ABC8VZM8_9POAL</name>
<evidence type="ECO:0000313" key="13">
    <source>
        <dbReference type="EMBL" id="CAL4899763.1"/>
    </source>
</evidence>
<dbReference type="InterPro" id="IPR017441">
    <property type="entry name" value="Protein_kinase_ATP_BS"/>
</dbReference>
<dbReference type="Gene3D" id="3.30.200.20">
    <property type="entry name" value="Phosphorylase Kinase, domain 1"/>
    <property type="match status" value="1"/>
</dbReference>
<dbReference type="PROSITE" id="PS00107">
    <property type="entry name" value="PROTEIN_KINASE_ATP"/>
    <property type="match status" value="1"/>
</dbReference>
<keyword evidence="7 9" id="KW-0067">ATP-binding</keyword>
<keyword evidence="14" id="KW-1185">Reference proteome</keyword>
<dbReference type="Proteomes" id="UP001497457">
    <property type="component" value="Chromosome 11b"/>
</dbReference>
<accession>A0ABC8VZM8</accession>
<dbReference type="EC" id="2.7.11.23" evidence="2"/>
<dbReference type="PROSITE" id="PS50011">
    <property type="entry name" value="PROTEIN_KINASE_DOM"/>
    <property type="match status" value="1"/>
</dbReference>
<feature type="binding site" evidence="9">
    <location>
        <position position="62"/>
    </location>
    <ligand>
        <name>ATP</name>
        <dbReference type="ChEBI" id="CHEBI:30616"/>
    </ligand>
</feature>
<dbReference type="Gene3D" id="1.10.510.10">
    <property type="entry name" value="Transferase(Phosphotransferase) domain 1"/>
    <property type="match status" value="1"/>
</dbReference>
<protein>
    <recommendedName>
        <fullName evidence="2">[RNA-polymerase]-subunit kinase</fullName>
        <ecNumber evidence="2">2.7.11.23</ecNumber>
    </recommendedName>
</protein>
<evidence type="ECO:0000259" key="12">
    <source>
        <dbReference type="PROSITE" id="PS50011"/>
    </source>
</evidence>
<reference evidence="14" key="1">
    <citation type="submission" date="2024-06" db="EMBL/GenBank/DDBJ databases">
        <authorList>
            <person name="Ryan C."/>
        </authorList>
    </citation>
    <scope>NUCLEOTIDE SEQUENCE [LARGE SCALE GENOMIC DNA]</scope>
</reference>
<organism evidence="13 14">
    <name type="scientific">Urochloa decumbens</name>
    <dbReference type="NCBI Taxonomy" id="240449"/>
    <lineage>
        <taxon>Eukaryota</taxon>
        <taxon>Viridiplantae</taxon>
        <taxon>Streptophyta</taxon>
        <taxon>Embryophyta</taxon>
        <taxon>Tracheophyta</taxon>
        <taxon>Spermatophyta</taxon>
        <taxon>Magnoliopsida</taxon>
        <taxon>Liliopsida</taxon>
        <taxon>Poales</taxon>
        <taxon>Poaceae</taxon>
        <taxon>PACMAD clade</taxon>
        <taxon>Panicoideae</taxon>
        <taxon>Panicodae</taxon>
        <taxon>Paniceae</taxon>
        <taxon>Melinidinae</taxon>
        <taxon>Urochloa</taxon>
    </lineage>
</organism>
<keyword evidence="3" id="KW-0597">Phosphoprotein</keyword>
<evidence type="ECO:0000256" key="7">
    <source>
        <dbReference type="ARBA" id="ARBA00022840"/>
    </source>
</evidence>
<evidence type="ECO:0000256" key="9">
    <source>
        <dbReference type="PROSITE-ProRule" id="PRU10141"/>
    </source>
</evidence>
<evidence type="ECO:0000256" key="8">
    <source>
        <dbReference type="ARBA" id="ARBA00049280"/>
    </source>
</evidence>
<evidence type="ECO:0000256" key="10">
    <source>
        <dbReference type="RuleBase" id="RU000304"/>
    </source>
</evidence>
<evidence type="ECO:0000256" key="3">
    <source>
        <dbReference type="ARBA" id="ARBA00022553"/>
    </source>
</evidence>
<dbReference type="InterPro" id="IPR011009">
    <property type="entry name" value="Kinase-like_dom_sf"/>
</dbReference>
<feature type="region of interest" description="Disordered" evidence="11">
    <location>
        <begin position="1"/>
        <end position="23"/>
    </location>
</feature>
<dbReference type="PROSITE" id="PS00108">
    <property type="entry name" value="PROTEIN_KINASE_ST"/>
    <property type="match status" value="1"/>
</dbReference>
<proteinExistence type="inferred from homology"/>
<dbReference type="InterPro" id="IPR050108">
    <property type="entry name" value="CDK"/>
</dbReference>
<keyword evidence="10" id="KW-0723">Serine/threonine-protein kinase</keyword>
<evidence type="ECO:0000256" key="11">
    <source>
        <dbReference type="SAM" id="MobiDB-lite"/>
    </source>
</evidence>
<comment type="similarity">
    <text evidence="1">Belongs to the protein kinase superfamily. CMGC Ser/Thr protein kinase family. CDC2/CDKX subfamily.</text>
</comment>
<comment type="catalytic activity">
    <reaction evidence="8">
        <text>[DNA-directed RNA polymerase] + ATP = phospho-[DNA-directed RNA polymerase] + ADP + H(+)</text>
        <dbReference type="Rhea" id="RHEA:10216"/>
        <dbReference type="Rhea" id="RHEA-COMP:11321"/>
        <dbReference type="Rhea" id="RHEA-COMP:11322"/>
        <dbReference type="ChEBI" id="CHEBI:15378"/>
        <dbReference type="ChEBI" id="CHEBI:30616"/>
        <dbReference type="ChEBI" id="CHEBI:43176"/>
        <dbReference type="ChEBI" id="CHEBI:68546"/>
        <dbReference type="ChEBI" id="CHEBI:456216"/>
        <dbReference type="EC" id="2.7.11.23"/>
    </reaction>
</comment>
<dbReference type="PANTHER" id="PTHR24056">
    <property type="entry name" value="CELL DIVISION PROTEIN KINASE"/>
    <property type="match status" value="1"/>
</dbReference>
<keyword evidence="4" id="KW-0808">Transferase</keyword>
<dbReference type="InterPro" id="IPR000719">
    <property type="entry name" value="Prot_kinase_dom"/>
</dbReference>
<dbReference type="SMART" id="SM00220">
    <property type="entry name" value="S_TKc"/>
    <property type="match status" value="1"/>
</dbReference>
<gene>
    <name evidence="13" type="ORF">URODEC1_LOCUS8368</name>
</gene>
<dbReference type="PANTHER" id="PTHR24056:SF395">
    <property type="entry name" value="PROTEIN KINASE DOMAIN-CONTAINING PROTEIN"/>
    <property type="match status" value="1"/>
</dbReference>
<dbReference type="GO" id="GO:0008353">
    <property type="term" value="F:RNA polymerase II CTD heptapeptide repeat kinase activity"/>
    <property type="evidence" value="ECO:0007669"/>
    <property type="project" value="UniProtKB-EC"/>
</dbReference>
<evidence type="ECO:0000256" key="5">
    <source>
        <dbReference type="ARBA" id="ARBA00022741"/>
    </source>
</evidence>